<proteinExistence type="predicted"/>
<dbReference type="Proteomes" id="UP000750502">
    <property type="component" value="Unassembled WGS sequence"/>
</dbReference>
<sequence>MEKLGPDLRDMLDVSENGISIQRKLQLYFPPGEQHDSGQNDLDTRGLDCLIVLIRHIYSYLLPLYSDKEERKDAERRNPLLAMAWVHIDSDQKRVWAAGKQSILKLLNSHCAREPQTSFLSLVNSPLMKETFWHDDEHILYRACLIMPDGAPWENVDLGENPIDVMANMSTVVVDRMQKPTKSFQKFMETPFKLTKTRTSKRLRLCAEPAVIRVHYKTCKDLEPFPFTKLKEFHLPIQRIDRMDSSEPLPEPKECVYSLIASVSLQEQRIRTYKFLGGEISQCSYTGRGRRWSLEDKIDGEFMLFYLRAGSVAYDHEIPEIASVPRDGRTFPFLNKFFDDCKRADEEKNGG</sequence>
<accession>A0A9P7HP35</accession>
<evidence type="ECO:0000313" key="1">
    <source>
        <dbReference type="EMBL" id="KAG5759647.1"/>
    </source>
</evidence>
<protein>
    <submittedName>
        <fullName evidence="1">Uncharacterized protein</fullName>
    </submittedName>
</protein>
<reference evidence="1" key="1">
    <citation type="journal article" date="2020" name="bioRxiv">
        <title>Historical genomics reveals the evolutionary mechanisms behind multiple outbreaks of the host-specific coffee wilt pathogen Fusarium xylarioides.</title>
        <authorList>
            <person name="Peck D."/>
            <person name="Nowell R.W."/>
            <person name="Flood J."/>
            <person name="Ryan M.J."/>
            <person name="Barraclough T.G."/>
        </authorList>
    </citation>
    <scope>NUCLEOTIDE SEQUENCE</scope>
    <source>
        <strain evidence="1">IMI 127659i</strain>
    </source>
</reference>
<comment type="caution">
    <text evidence="1">The sequence shown here is derived from an EMBL/GenBank/DDBJ whole genome shotgun (WGS) entry which is preliminary data.</text>
</comment>
<organism evidence="1 2">
    <name type="scientific">Fusarium xylarioides</name>
    <dbReference type="NCBI Taxonomy" id="221167"/>
    <lineage>
        <taxon>Eukaryota</taxon>
        <taxon>Fungi</taxon>
        <taxon>Dikarya</taxon>
        <taxon>Ascomycota</taxon>
        <taxon>Pezizomycotina</taxon>
        <taxon>Sordariomycetes</taxon>
        <taxon>Hypocreomycetidae</taxon>
        <taxon>Hypocreales</taxon>
        <taxon>Nectriaceae</taxon>
        <taxon>Fusarium</taxon>
        <taxon>Fusarium fujikuroi species complex</taxon>
    </lineage>
</organism>
<evidence type="ECO:0000313" key="2">
    <source>
        <dbReference type="Proteomes" id="UP000750502"/>
    </source>
</evidence>
<dbReference type="OrthoDB" id="4806845at2759"/>
<dbReference type="EMBL" id="JADFTT010000634">
    <property type="protein sequence ID" value="KAG5759647.1"/>
    <property type="molecule type" value="Genomic_DNA"/>
</dbReference>
<name>A0A9P7HP35_9HYPO</name>
<dbReference type="AlphaFoldDB" id="A0A9P7HP35"/>
<keyword evidence="2" id="KW-1185">Reference proteome</keyword>
<reference evidence="1" key="2">
    <citation type="submission" date="2020-10" db="EMBL/GenBank/DDBJ databases">
        <authorList>
            <person name="Peck L.D."/>
            <person name="Nowell R.W."/>
            <person name="Flood J."/>
            <person name="Ryan M.J."/>
            <person name="Barraclough T.G."/>
        </authorList>
    </citation>
    <scope>NUCLEOTIDE SEQUENCE</scope>
    <source>
        <strain evidence="1">IMI 127659i</strain>
    </source>
</reference>
<gene>
    <name evidence="1" type="ORF">H9Q72_012236</name>
</gene>